<dbReference type="Pfam" id="PF04390">
    <property type="entry name" value="LptE"/>
    <property type="match status" value="1"/>
</dbReference>
<dbReference type="Proteomes" id="UP000824156">
    <property type="component" value="Unassembled WGS sequence"/>
</dbReference>
<dbReference type="AlphaFoldDB" id="A0A9D1W7B2"/>
<reference evidence="1" key="2">
    <citation type="submission" date="2021-04" db="EMBL/GenBank/DDBJ databases">
        <authorList>
            <person name="Gilroy R."/>
        </authorList>
    </citation>
    <scope>NUCLEOTIDE SEQUENCE</scope>
    <source>
        <strain evidence="1">1719</strain>
    </source>
</reference>
<comment type="caution">
    <text evidence="1">The sequence shown here is derived from an EMBL/GenBank/DDBJ whole genome shotgun (WGS) entry which is preliminary data.</text>
</comment>
<name>A0A9D1W7B2_9SPHI</name>
<accession>A0A9D1W7B2</accession>
<sequence length="172" mass="19464">MKKSLRNSIYTFLCVLGLFIVKSCGVSYSFTGGSIPEWMKTVEIHFFENIAPMVYPTLSQNFTEGLKERIRNQSRLSTVSNNGDAIFEGQITNYTIAPAAVEAGTDRAALNRLTITVKVSYVNSRDEEASFDSSFTQYKEFSGDIHAQEDRLNQEIIEMLTEEIFNKAFANW</sequence>
<evidence type="ECO:0008006" key="3">
    <source>
        <dbReference type="Google" id="ProtNLM"/>
    </source>
</evidence>
<dbReference type="GO" id="GO:0019867">
    <property type="term" value="C:outer membrane"/>
    <property type="evidence" value="ECO:0007669"/>
    <property type="project" value="InterPro"/>
</dbReference>
<evidence type="ECO:0000313" key="2">
    <source>
        <dbReference type="Proteomes" id="UP000824156"/>
    </source>
</evidence>
<reference evidence="1" key="1">
    <citation type="journal article" date="2021" name="PeerJ">
        <title>Extensive microbial diversity within the chicken gut microbiome revealed by metagenomics and culture.</title>
        <authorList>
            <person name="Gilroy R."/>
            <person name="Ravi A."/>
            <person name="Getino M."/>
            <person name="Pursley I."/>
            <person name="Horton D.L."/>
            <person name="Alikhan N.F."/>
            <person name="Baker D."/>
            <person name="Gharbi K."/>
            <person name="Hall N."/>
            <person name="Watson M."/>
            <person name="Adriaenssens E.M."/>
            <person name="Foster-Nyarko E."/>
            <person name="Jarju S."/>
            <person name="Secka A."/>
            <person name="Antonio M."/>
            <person name="Oren A."/>
            <person name="Chaudhuri R.R."/>
            <person name="La Ragione R."/>
            <person name="Hildebrand F."/>
            <person name="Pallen M.J."/>
        </authorList>
    </citation>
    <scope>NUCLEOTIDE SEQUENCE</scope>
    <source>
        <strain evidence="1">1719</strain>
    </source>
</reference>
<dbReference type="GO" id="GO:0043165">
    <property type="term" value="P:Gram-negative-bacterium-type cell outer membrane assembly"/>
    <property type="evidence" value="ECO:0007669"/>
    <property type="project" value="InterPro"/>
</dbReference>
<evidence type="ECO:0000313" key="1">
    <source>
        <dbReference type="EMBL" id="HIX53806.1"/>
    </source>
</evidence>
<protein>
    <recommendedName>
        <fullName evidence="3">Lipopolysaccharide-assembly</fullName>
    </recommendedName>
</protein>
<proteinExistence type="predicted"/>
<dbReference type="EMBL" id="DXEZ01000060">
    <property type="protein sequence ID" value="HIX53806.1"/>
    <property type="molecule type" value="Genomic_DNA"/>
</dbReference>
<dbReference type="InterPro" id="IPR007485">
    <property type="entry name" value="LPS_assembly_LptE"/>
</dbReference>
<gene>
    <name evidence="1" type="ORF">H9853_02170</name>
</gene>
<organism evidence="1 2">
    <name type="scientific">Candidatus Sphingobacterium stercoripullorum</name>
    <dbReference type="NCBI Taxonomy" id="2838759"/>
    <lineage>
        <taxon>Bacteria</taxon>
        <taxon>Pseudomonadati</taxon>
        <taxon>Bacteroidota</taxon>
        <taxon>Sphingobacteriia</taxon>
        <taxon>Sphingobacteriales</taxon>
        <taxon>Sphingobacteriaceae</taxon>
        <taxon>Sphingobacterium</taxon>
    </lineage>
</organism>